<evidence type="ECO:0000256" key="6">
    <source>
        <dbReference type="SAM" id="Phobius"/>
    </source>
</evidence>
<feature type="transmembrane region" description="Helical" evidence="6">
    <location>
        <begin position="12"/>
        <end position="34"/>
    </location>
</feature>
<dbReference type="OrthoDB" id="9449742at2759"/>
<protein>
    <submittedName>
        <fullName evidence="8">Transmembrane 4 L6 family member 4</fullName>
    </submittedName>
</protein>
<feature type="transmembrane region" description="Helical" evidence="6">
    <location>
        <begin position="90"/>
        <end position="114"/>
    </location>
</feature>
<keyword evidence="4 6" id="KW-1133">Transmembrane helix</keyword>
<dbReference type="Pfam" id="PF05805">
    <property type="entry name" value="L6_membrane"/>
    <property type="match status" value="1"/>
</dbReference>
<dbReference type="PANTHER" id="PTHR14198:SF15">
    <property type="entry name" value="TRANSMEMBRANE 4 L6 FAMILY MEMBER 4"/>
    <property type="match status" value="1"/>
</dbReference>
<dbReference type="PANTHER" id="PTHR14198">
    <property type="entry name" value="TRANSMEMBRANE 4 L6 FAMILY MEMBER 1-RELATED"/>
    <property type="match status" value="1"/>
</dbReference>
<sequence>MCSGGCAKCLGISLLPLAVLCTLANILLFFPGGQVADDNSHITNEVWYFGGILGSGVLMVFPALVFLGLKNNDCCGCCGNKSCGERFAMFSSIIFAAVGFVGAGYCFIISAVAIHNGPKCQLDSGNWTYPFSNGDYLGNSTLHDLCIKPKDVIPWNLTLFSLLLVMSGIQAVLCAVQAINGLMGTLCGRCGNGCCGGDGPV</sequence>
<keyword evidence="3 6" id="KW-0812">Transmembrane</keyword>
<name>A0A6P7ZBA1_9AMPH</name>
<feature type="transmembrane region" description="Helical" evidence="6">
    <location>
        <begin position="159"/>
        <end position="179"/>
    </location>
</feature>
<comment type="subcellular location">
    <subcellularLocation>
        <location evidence="1">Membrane</location>
        <topology evidence="1">Multi-pass membrane protein</topology>
    </subcellularLocation>
</comment>
<dbReference type="RefSeq" id="XP_030072934.1">
    <property type="nucleotide sequence ID" value="XM_030217074.1"/>
</dbReference>
<keyword evidence="7" id="KW-1185">Reference proteome</keyword>
<comment type="similarity">
    <text evidence="2">Belongs to the L6 tetraspanin family.</text>
</comment>
<accession>A0A6P7ZBA1</accession>
<dbReference type="GeneID" id="115479239"/>
<dbReference type="GO" id="GO:0016020">
    <property type="term" value="C:membrane"/>
    <property type="evidence" value="ECO:0007669"/>
    <property type="project" value="UniProtKB-SubCell"/>
</dbReference>
<organism evidence="7 8">
    <name type="scientific">Microcaecilia unicolor</name>
    <dbReference type="NCBI Taxonomy" id="1415580"/>
    <lineage>
        <taxon>Eukaryota</taxon>
        <taxon>Metazoa</taxon>
        <taxon>Chordata</taxon>
        <taxon>Craniata</taxon>
        <taxon>Vertebrata</taxon>
        <taxon>Euteleostomi</taxon>
        <taxon>Amphibia</taxon>
        <taxon>Gymnophiona</taxon>
        <taxon>Siphonopidae</taxon>
        <taxon>Microcaecilia</taxon>
    </lineage>
</organism>
<dbReference type="InterPro" id="IPR008661">
    <property type="entry name" value="L6_membrane"/>
</dbReference>
<keyword evidence="5 6" id="KW-0472">Membrane</keyword>
<evidence type="ECO:0000313" key="8">
    <source>
        <dbReference type="RefSeq" id="XP_030072934.1"/>
    </source>
</evidence>
<reference evidence="8" key="1">
    <citation type="submission" date="2025-08" db="UniProtKB">
        <authorList>
            <consortium name="RefSeq"/>
        </authorList>
    </citation>
    <scope>IDENTIFICATION</scope>
</reference>
<gene>
    <name evidence="8" type="primary">TM4SF4</name>
</gene>
<evidence type="ECO:0000313" key="7">
    <source>
        <dbReference type="Proteomes" id="UP000515156"/>
    </source>
</evidence>
<evidence type="ECO:0000256" key="1">
    <source>
        <dbReference type="ARBA" id="ARBA00004141"/>
    </source>
</evidence>
<dbReference type="AlphaFoldDB" id="A0A6P7ZBA1"/>
<dbReference type="FunCoup" id="A0A6P7ZBA1">
    <property type="interactions" value="25"/>
</dbReference>
<feature type="transmembrane region" description="Helical" evidence="6">
    <location>
        <begin position="46"/>
        <end position="69"/>
    </location>
</feature>
<dbReference type="CTD" id="7104"/>
<evidence type="ECO:0000256" key="4">
    <source>
        <dbReference type="ARBA" id="ARBA00022989"/>
    </source>
</evidence>
<evidence type="ECO:0000256" key="3">
    <source>
        <dbReference type="ARBA" id="ARBA00022692"/>
    </source>
</evidence>
<proteinExistence type="inferred from homology"/>
<evidence type="ECO:0000256" key="5">
    <source>
        <dbReference type="ARBA" id="ARBA00023136"/>
    </source>
</evidence>
<dbReference type="KEGG" id="muo:115479239"/>
<evidence type="ECO:0000256" key="2">
    <source>
        <dbReference type="ARBA" id="ARBA00006193"/>
    </source>
</evidence>
<dbReference type="InParanoid" id="A0A6P7ZBA1"/>
<dbReference type="Proteomes" id="UP000515156">
    <property type="component" value="Chromosome 10"/>
</dbReference>